<evidence type="ECO:0000313" key="1">
    <source>
        <dbReference type="EMBL" id="KAK8511386.1"/>
    </source>
</evidence>
<dbReference type="Proteomes" id="UP001472677">
    <property type="component" value="Unassembled WGS sequence"/>
</dbReference>
<dbReference type="InterPro" id="IPR036291">
    <property type="entry name" value="NAD(P)-bd_dom_sf"/>
</dbReference>
<dbReference type="PANTHER" id="PTHR43391:SF76">
    <property type="entry name" value="11-BETA-HYDROXYSTEROID DEHYDROGENASE-LIKE 2-RELATED"/>
    <property type="match status" value="1"/>
</dbReference>
<comment type="caution">
    <text evidence="1">The sequence shown here is derived from an EMBL/GenBank/DDBJ whole genome shotgun (WGS) entry which is preliminary data.</text>
</comment>
<proteinExistence type="predicted"/>
<protein>
    <submittedName>
        <fullName evidence="1">Uncharacterized protein</fullName>
    </submittedName>
</protein>
<dbReference type="Pfam" id="PF00106">
    <property type="entry name" value="adh_short"/>
    <property type="match status" value="1"/>
</dbReference>
<organism evidence="1 2">
    <name type="scientific">Hibiscus sabdariffa</name>
    <name type="common">roselle</name>
    <dbReference type="NCBI Taxonomy" id="183260"/>
    <lineage>
        <taxon>Eukaryota</taxon>
        <taxon>Viridiplantae</taxon>
        <taxon>Streptophyta</taxon>
        <taxon>Embryophyta</taxon>
        <taxon>Tracheophyta</taxon>
        <taxon>Spermatophyta</taxon>
        <taxon>Magnoliopsida</taxon>
        <taxon>eudicotyledons</taxon>
        <taxon>Gunneridae</taxon>
        <taxon>Pentapetalae</taxon>
        <taxon>rosids</taxon>
        <taxon>malvids</taxon>
        <taxon>Malvales</taxon>
        <taxon>Malvaceae</taxon>
        <taxon>Malvoideae</taxon>
        <taxon>Hibiscus</taxon>
    </lineage>
</organism>
<keyword evidence="2" id="KW-1185">Reference proteome</keyword>
<dbReference type="EMBL" id="JBBPBM010000079">
    <property type="protein sequence ID" value="KAK8511386.1"/>
    <property type="molecule type" value="Genomic_DNA"/>
</dbReference>
<name>A0ABR2BW92_9ROSI</name>
<dbReference type="SUPFAM" id="SSF51735">
    <property type="entry name" value="NAD(P)-binding Rossmann-fold domains"/>
    <property type="match status" value="1"/>
</dbReference>
<sequence length="294" mass="32763">MDIIGMLVDAVVSITSLFTIFVFFLCYRLLMPLVSSAKALFKENVRGKVILITGASSGIGEHVAYEYARRGARLALVARRERRLQQVGGICEMIGSPEAVFMVGDVANIEDCKRFVDATVSHFGQLDHLVTNAGVTPLCLFQDYDDITKASPAMASKAAVISFYETLRMEFGGDVGITIVTPGLIKTEMTDGKFLSKQGELKFDRQMRDVEISLMPLESGERCGKTIVEGACRGERYLTVPNWYESTKLWKVLGPEMMDGWLGFLLMPWLCSNDAPTKMLSHFANWFKESPLRE</sequence>
<evidence type="ECO:0000313" key="2">
    <source>
        <dbReference type="Proteomes" id="UP001472677"/>
    </source>
</evidence>
<dbReference type="InterPro" id="IPR002347">
    <property type="entry name" value="SDR_fam"/>
</dbReference>
<dbReference type="Gene3D" id="3.40.50.720">
    <property type="entry name" value="NAD(P)-binding Rossmann-like Domain"/>
    <property type="match status" value="2"/>
</dbReference>
<accession>A0ABR2BW92</accession>
<dbReference type="PRINTS" id="PR00081">
    <property type="entry name" value="GDHRDH"/>
</dbReference>
<reference evidence="1 2" key="1">
    <citation type="journal article" date="2024" name="G3 (Bethesda)">
        <title>Genome assembly of Hibiscus sabdariffa L. provides insights into metabolisms of medicinal natural products.</title>
        <authorList>
            <person name="Kim T."/>
        </authorList>
    </citation>
    <scope>NUCLEOTIDE SEQUENCE [LARGE SCALE GENOMIC DNA]</scope>
    <source>
        <strain evidence="1">TK-2024</strain>
        <tissue evidence="1">Old leaves</tissue>
    </source>
</reference>
<dbReference type="PANTHER" id="PTHR43391">
    <property type="entry name" value="RETINOL DEHYDROGENASE-RELATED"/>
    <property type="match status" value="1"/>
</dbReference>
<gene>
    <name evidence="1" type="ORF">V6N12_033660</name>
</gene>